<dbReference type="GO" id="GO:0003676">
    <property type="term" value="F:nucleic acid binding"/>
    <property type="evidence" value="ECO:0007669"/>
    <property type="project" value="InterPro"/>
</dbReference>
<feature type="region of interest" description="Disordered" evidence="4">
    <location>
        <begin position="1"/>
        <end position="26"/>
    </location>
</feature>
<dbReference type="ExpressionAtlas" id="N1R3R4">
    <property type="expression patterns" value="baseline"/>
</dbReference>
<proteinExistence type="inferred from homology"/>
<evidence type="ECO:0008006" key="6">
    <source>
        <dbReference type="Google" id="ProtNLM"/>
    </source>
</evidence>
<keyword evidence="2" id="KW-0804">Transcription</keyword>
<evidence type="ECO:0000313" key="5">
    <source>
        <dbReference type="EnsemblPlants" id="EMT16931"/>
    </source>
</evidence>
<evidence type="ECO:0000256" key="1">
    <source>
        <dbReference type="ARBA" id="ARBA00007692"/>
    </source>
</evidence>
<accession>N1R3R4</accession>
<dbReference type="PANTHER" id="PTHR13068:SF118">
    <property type="match status" value="1"/>
</dbReference>
<evidence type="ECO:0000256" key="2">
    <source>
        <dbReference type="ARBA" id="ARBA00022472"/>
    </source>
</evidence>
<feature type="region of interest" description="Disordered" evidence="4">
    <location>
        <begin position="37"/>
        <end position="56"/>
    </location>
</feature>
<dbReference type="Gene3D" id="1.25.70.10">
    <property type="entry name" value="Transcription termination factor 3, mitochondrial"/>
    <property type="match status" value="3"/>
</dbReference>
<dbReference type="AlphaFoldDB" id="N1R3R4"/>
<evidence type="ECO:0000256" key="4">
    <source>
        <dbReference type="SAM" id="MobiDB-lite"/>
    </source>
</evidence>
<dbReference type="Pfam" id="PF02536">
    <property type="entry name" value="mTERF"/>
    <property type="match status" value="3"/>
</dbReference>
<dbReference type="EnsemblPlants" id="EMT16931">
    <property type="protein sequence ID" value="EMT16931"/>
    <property type="gene ID" value="F775_19659"/>
</dbReference>
<reference evidence="5" key="1">
    <citation type="submission" date="2015-06" db="UniProtKB">
        <authorList>
            <consortium name="EnsemblPlants"/>
        </authorList>
    </citation>
    <scope>IDENTIFICATION</scope>
</reference>
<keyword evidence="2" id="KW-0805">Transcription regulation</keyword>
<evidence type="ECO:0000256" key="3">
    <source>
        <dbReference type="ARBA" id="ARBA00022946"/>
    </source>
</evidence>
<organism evidence="5">
    <name type="scientific">Aegilops tauschii</name>
    <name type="common">Tausch's goatgrass</name>
    <name type="synonym">Aegilops squarrosa</name>
    <dbReference type="NCBI Taxonomy" id="37682"/>
    <lineage>
        <taxon>Eukaryota</taxon>
        <taxon>Viridiplantae</taxon>
        <taxon>Streptophyta</taxon>
        <taxon>Embryophyta</taxon>
        <taxon>Tracheophyta</taxon>
        <taxon>Spermatophyta</taxon>
        <taxon>Magnoliopsida</taxon>
        <taxon>Liliopsida</taxon>
        <taxon>Poales</taxon>
        <taxon>Poaceae</taxon>
        <taxon>BOP clade</taxon>
        <taxon>Pooideae</taxon>
        <taxon>Triticodae</taxon>
        <taxon>Triticeae</taxon>
        <taxon>Triticinae</taxon>
        <taxon>Aegilops</taxon>
    </lineage>
</organism>
<protein>
    <recommendedName>
        <fullName evidence="6">mTERF domain-containing protein 1, mitochondrial</fullName>
    </recommendedName>
</protein>
<sequence>MRSASLPPRSGVPRCSAQYSPSSSGWVGSIGLTIRSRPYSTAPSPSHGGEEDGDEARQEMLNRWVFRAAQTTFRDYLHGKRGLCLNNAKHISERSPVFLGELLEEVNNAVTKAADQGGEGARLRSKVKKRVSRALVRLFQRRPVNEFRPFFESIGISPSECDSLLPQDLTFLADAEVLLESYRALYSYGVAHVKIGKIYRKASEVFSLGQGVLASKLEALEGLGFSKASVIKLVISTPAVLVHDPAVELKTILQWLDDIGIQPMVEALQFWSDLGFTKDDIGKVVRKNPDLLLEWSGGMLRSVLSSMQRVGSGKRELLDLFLNYPNLRSEDVGWNISTGARFLDDIGMSRDDVKKFLDSHGWIFGAAPMKATSTILGQLNVGKARLRRIIMEEPRQLMNYKIGSKVSRLPRCKPEPCVKEKREFLRRIGFVEGSEYMEKALKAIRGKGANLQDKYSNLVEEGLDPKDVTHMVKMAPRILNQKTDAIAYKISFLVHVAGYPPSAVAAFPRYLEFTVHISKLKMLMYSWMLQRGLAAPQLTLSTVLASSETEFTKAHVYKVPMGREVWWKFKQEGGSFGQEEIRWLRHRVHLGR</sequence>
<dbReference type="InterPro" id="IPR038538">
    <property type="entry name" value="MTERF_sf"/>
</dbReference>
<comment type="similarity">
    <text evidence="1">Belongs to the mTERF family.</text>
</comment>
<dbReference type="PANTHER" id="PTHR13068">
    <property type="entry name" value="CGI-12 PROTEIN-RELATED"/>
    <property type="match status" value="1"/>
</dbReference>
<keyword evidence="3" id="KW-0809">Transit peptide</keyword>
<feature type="compositionally biased region" description="Polar residues" evidence="4">
    <location>
        <begin position="17"/>
        <end position="26"/>
    </location>
</feature>
<dbReference type="SMART" id="SM00733">
    <property type="entry name" value="Mterf"/>
    <property type="match status" value="4"/>
</dbReference>
<dbReference type="GO" id="GO:0006353">
    <property type="term" value="P:DNA-templated transcription termination"/>
    <property type="evidence" value="ECO:0007669"/>
    <property type="project" value="UniProtKB-KW"/>
</dbReference>
<name>N1R3R4_AEGTA</name>
<dbReference type="InterPro" id="IPR003690">
    <property type="entry name" value="MTERF"/>
</dbReference>
<keyword evidence="2" id="KW-0806">Transcription termination</keyword>